<feature type="domain" description="PUB" evidence="1">
    <location>
        <begin position="113"/>
        <end position="199"/>
    </location>
</feature>
<dbReference type="eggNOG" id="KOG2699">
    <property type="taxonomic scope" value="Eukaryota"/>
</dbReference>
<dbReference type="GO" id="GO:0016236">
    <property type="term" value="P:macroautophagy"/>
    <property type="evidence" value="ECO:0007669"/>
    <property type="project" value="Ensembl"/>
</dbReference>
<name>U3JEG0_FICAL</name>
<dbReference type="GO" id="GO:0005765">
    <property type="term" value="C:lysosomal membrane"/>
    <property type="evidence" value="ECO:0007669"/>
    <property type="project" value="Ensembl"/>
</dbReference>
<dbReference type="PANTHER" id="PTHR23153:SF38">
    <property type="entry name" value="UBX DOMAIN-CONTAINING PROTEIN 6"/>
    <property type="match status" value="1"/>
</dbReference>
<dbReference type="GeneTree" id="ENSGT00940000157273"/>
<dbReference type="SUPFAM" id="SSF143503">
    <property type="entry name" value="PUG domain-like"/>
    <property type="match status" value="1"/>
</dbReference>
<dbReference type="CDD" id="cd16119">
    <property type="entry name" value="UBX_UBXN6"/>
    <property type="match status" value="1"/>
</dbReference>
<dbReference type="Pfam" id="PF09409">
    <property type="entry name" value="PUB"/>
    <property type="match status" value="1"/>
</dbReference>
<evidence type="ECO:0000259" key="1">
    <source>
        <dbReference type="Pfam" id="PF09409"/>
    </source>
</evidence>
<dbReference type="InterPro" id="IPR036339">
    <property type="entry name" value="PUB-like_dom_sf"/>
</dbReference>
<dbReference type="PANTHER" id="PTHR23153">
    <property type="entry name" value="UBX-RELATED"/>
    <property type="match status" value="1"/>
</dbReference>
<dbReference type="GO" id="GO:0036503">
    <property type="term" value="P:ERAD pathway"/>
    <property type="evidence" value="ECO:0007669"/>
    <property type="project" value="Ensembl"/>
</dbReference>
<reference evidence="2 3" key="1">
    <citation type="journal article" date="2012" name="Nature">
        <title>The genomic landscape of species divergence in Ficedula flycatchers.</title>
        <authorList>
            <person name="Ellegren H."/>
            <person name="Smeds L."/>
            <person name="Burri R."/>
            <person name="Olason P.I."/>
            <person name="Backstrom N."/>
            <person name="Kawakami T."/>
            <person name="Kunstner A."/>
            <person name="Makinen H."/>
            <person name="Nadachowska-Brzyska K."/>
            <person name="Qvarnstrom A."/>
            <person name="Uebbing S."/>
            <person name="Wolf J.B."/>
        </authorList>
    </citation>
    <scope>NUCLEOTIDE SEQUENCE [LARGE SCALE GENOMIC DNA]</scope>
</reference>
<accession>U3JEG0</accession>
<keyword evidence="3" id="KW-1185">Reference proteome</keyword>
<gene>
    <name evidence="2" type="primary">UBXN6</name>
</gene>
<dbReference type="GO" id="GO:0005829">
    <property type="term" value="C:cytosol"/>
    <property type="evidence" value="ECO:0007669"/>
    <property type="project" value="Ensembl"/>
</dbReference>
<dbReference type="InterPro" id="IPR042774">
    <property type="entry name" value="UBXN6_PUB"/>
</dbReference>
<evidence type="ECO:0000313" key="3">
    <source>
        <dbReference type="Proteomes" id="UP000016665"/>
    </source>
</evidence>
<dbReference type="GO" id="GO:0032991">
    <property type="term" value="C:protein-containing complex"/>
    <property type="evidence" value="ECO:0007669"/>
    <property type="project" value="Ensembl"/>
</dbReference>
<dbReference type="HOGENOM" id="CLU_033280_0_0_1"/>
<dbReference type="GO" id="GO:0031902">
    <property type="term" value="C:late endosome membrane"/>
    <property type="evidence" value="ECO:0007669"/>
    <property type="project" value="Ensembl"/>
</dbReference>
<dbReference type="AlphaFoldDB" id="U3JEG0"/>
<dbReference type="SMART" id="SM00580">
    <property type="entry name" value="PUG"/>
    <property type="match status" value="1"/>
</dbReference>
<dbReference type="CDD" id="cd10460">
    <property type="entry name" value="PUB_UBXD1"/>
    <property type="match status" value="1"/>
</dbReference>
<dbReference type="GO" id="GO:0051117">
    <property type="term" value="F:ATPase binding"/>
    <property type="evidence" value="ECO:0007669"/>
    <property type="project" value="Ensembl"/>
</dbReference>
<dbReference type="InterPro" id="IPR018997">
    <property type="entry name" value="PUB_domain"/>
</dbReference>
<reference evidence="2" key="3">
    <citation type="submission" date="2025-09" db="UniProtKB">
        <authorList>
            <consortium name="Ensembl"/>
        </authorList>
    </citation>
    <scope>IDENTIFICATION</scope>
</reference>
<dbReference type="GO" id="GO:0032510">
    <property type="term" value="P:endosome to lysosome transport via multivesicular body sorting pathway"/>
    <property type="evidence" value="ECO:0007669"/>
    <property type="project" value="Ensembl"/>
</dbReference>
<evidence type="ECO:0000313" key="2">
    <source>
        <dbReference type="Ensembl" id="ENSFALP00000001164.2"/>
    </source>
</evidence>
<dbReference type="Proteomes" id="UP000016665">
    <property type="component" value="Chromosome 28"/>
</dbReference>
<dbReference type="STRING" id="59894.ENSFALP00000001164"/>
<protein>
    <submittedName>
        <fullName evidence="2">UBX domain protein 6</fullName>
    </submittedName>
</protein>
<sequence>WAATPHLGRWCLFPKRLWNALSRSSSWGLSVVVRKELMAEAAASEKGLPVEEKEEEGAAAPSVSGVYFICPLTGVVVRKDEKEKQLREAIQAYFSVDPVAASIMEIHTFNKDREKVRLCVDTMAKYLDNIYLHPEEEKYRKIKLQNKVFQERISCLEGTHKFFQAVGFETKTLPVPGQDTTEEFYVLKEEMLSRLEELKDCKEQLLSSEPVRAQLHRQRTLFRPSPAAARFELPHDFFNLTAEELRREQRLNSTQYFGKCQTLSPCFLMAGTFYARESVSVLYNFVREALRDDWLPFELLGPGGLKLTDENLAFNECGLVPSALLSLAWDAAVMAQVEAAREEQRSPLRPELLAGAQSLS</sequence>
<organism evidence="2 3">
    <name type="scientific">Ficedula albicollis</name>
    <name type="common">Collared flycatcher</name>
    <name type="synonym">Muscicapa albicollis</name>
    <dbReference type="NCBI Taxonomy" id="59894"/>
    <lineage>
        <taxon>Eukaryota</taxon>
        <taxon>Metazoa</taxon>
        <taxon>Chordata</taxon>
        <taxon>Craniata</taxon>
        <taxon>Vertebrata</taxon>
        <taxon>Euteleostomi</taxon>
        <taxon>Archelosauria</taxon>
        <taxon>Archosauria</taxon>
        <taxon>Dinosauria</taxon>
        <taxon>Saurischia</taxon>
        <taxon>Theropoda</taxon>
        <taxon>Coelurosauria</taxon>
        <taxon>Aves</taxon>
        <taxon>Neognathae</taxon>
        <taxon>Neoaves</taxon>
        <taxon>Telluraves</taxon>
        <taxon>Australaves</taxon>
        <taxon>Passeriformes</taxon>
        <taxon>Muscicapidae</taxon>
        <taxon>Ficedula</taxon>
    </lineage>
</organism>
<dbReference type="GO" id="GO:0031901">
    <property type="term" value="C:early endosome membrane"/>
    <property type="evidence" value="ECO:0007669"/>
    <property type="project" value="Ensembl"/>
</dbReference>
<dbReference type="Ensembl" id="ENSFALT00000001170.2">
    <property type="protein sequence ID" value="ENSFALP00000001164.2"/>
    <property type="gene ID" value="ENSFALG00000001114.2"/>
</dbReference>
<dbReference type="Gene3D" id="1.20.58.2190">
    <property type="match status" value="1"/>
</dbReference>
<proteinExistence type="predicted"/>
<reference evidence="2" key="2">
    <citation type="submission" date="2025-08" db="UniProtKB">
        <authorList>
            <consortium name="Ensembl"/>
        </authorList>
    </citation>
    <scope>IDENTIFICATION</scope>
</reference>